<evidence type="ECO:0000256" key="3">
    <source>
        <dbReference type="ARBA" id="ARBA00012754"/>
    </source>
</evidence>
<dbReference type="InterPro" id="IPR008979">
    <property type="entry name" value="Galactose-bd-like_sf"/>
</dbReference>
<sequence>MKTHLHQGWTLRVADTSTAVEIPAPVADAVVPASVPGCVHTDLLAAGLIPDPYLDDNEAALAWIGRTDWHYQTTVDWRPGGHERVDLVCAGLDTVARVDLNGVELGRTRNMHRSYRFDVTDVLRAGGNDLAVRFTSALTHAEQLRDQLGARPHTNRFPFNFVRKMACNFGWDWGPELVTAGIWRPIWLHAWSTARLAEVRPLATVSDGRGRVAVHVTVERTAAGADRPLLVRATVGEHTASAELAPGADTAVVEVSVPDPALWWPTGYGDQPLYPVRVDLTAEGSTVDSWDGQTGFRTVVLDTTPDEHGTPFRFVINGRPVFVRGVNWIPDDCFPHRVDHDRYASRLAQAKDAGANLLRVWGGGIYESEDFYRLCDQLGLLTWQDFLFACAAYPEEEPLRGEVVAEAREAVTRLAPHPSLVLWNGSNENIWGWHDWGWPERLGEASWGLGYYLDVLPGLVAELDPTRPYLPSSPWSLSADIHPNDPDHGCVHVWDVWNERDYTAYRDYVPRFVAEFGFQGPPTWSTLTRAVSDKPLTPDSPGLLVHQKAADGMGKLARGLAGHFPEPAGTDDWFWATQLNQARAVSLGITHFRSWQPRCAGTIWWQLNDCWPVVSWAVVDGDARRKPAWYALRRGYADRLVTIQPRAAGLAVVVVNDTDQPLTDTLQLTRRSFTGAVLAAAEVAVSVPARASHTAPVPPHLATPGTASTELLVADGTAEGVDRALWFFAPDTDLALPVPDLAVSAVAAPDGYRVHVTAGALVRDLALLADRVSANATVDDMLVTLLPGESVTFAVRTTARVDPAEFTAPEVLRNANQLVTRPAAARG</sequence>
<dbReference type="InterPro" id="IPR017853">
    <property type="entry name" value="GH"/>
</dbReference>
<dbReference type="PANTHER" id="PTHR43730:SF1">
    <property type="entry name" value="BETA-MANNOSIDASE"/>
    <property type="match status" value="1"/>
</dbReference>
<dbReference type="EC" id="3.2.1.25" evidence="3"/>
<dbReference type="EMBL" id="JAMTCK010000018">
    <property type="protein sequence ID" value="MCP2169420.1"/>
    <property type="molecule type" value="Genomic_DNA"/>
</dbReference>
<evidence type="ECO:0000256" key="2">
    <source>
        <dbReference type="ARBA" id="ARBA00007401"/>
    </source>
</evidence>
<comment type="catalytic activity">
    <reaction evidence="1">
        <text>Hydrolysis of terminal, non-reducing beta-D-mannose residues in beta-D-mannosides.</text>
        <dbReference type="EC" id="3.2.1.25"/>
    </reaction>
</comment>
<dbReference type="InterPro" id="IPR036156">
    <property type="entry name" value="Beta-gal/glucu_dom_sf"/>
</dbReference>
<evidence type="ECO:0000256" key="5">
    <source>
        <dbReference type="ARBA" id="ARBA00023295"/>
    </source>
</evidence>
<dbReference type="SUPFAM" id="SSF49303">
    <property type="entry name" value="beta-Galactosidase/glucuronidase domain"/>
    <property type="match status" value="1"/>
</dbReference>
<dbReference type="FunFam" id="3.20.20.80:FF:000050">
    <property type="entry name" value="Beta-mannosidase B"/>
    <property type="match status" value="1"/>
</dbReference>
<dbReference type="InterPro" id="IPR054593">
    <property type="entry name" value="Beta-mannosidase-like_N2"/>
</dbReference>
<dbReference type="InterPro" id="IPR013783">
    <property type="entry name" value="Ig-like_fold"/>
</dbReference>
<dbReference type="Pfam" id="PF00703">
    <property type="entry name" value="Glyco_hydro_2"/>
    <property type="match status" value="1"/>
</dbReference>
<dbReference type="InterPro" id="IPR050887">
    <property type="entry name" value="Beta-mannosidase_GH2"/>
</dbReference>
<keyword evidence="5" id="KW-0326">Glycosidase</keyword>
<dbReference type="SUPFAM" id="SSF51445">
    <property type="entry name" value="(Trans)glycosidases"/>
    <property type="match status" value="1"/>
</dbReference>
<dbReference type="GO" id="GO:0005975">
    <property type="term" value="P:carbohydrate metabolic process"/>
    <property type="evidence" value="ECO:0007669"/>
    <property type="project" value="InterPro"/>
</dbReference>
<gene>
    <name evidence="8" type="ORF">LX83_006305</name>
</gene>
<dbReference type="InterPro" id="IPR006102">
    <property type="entry name" value="Ig-like_GH2"/>
</dbReference>
<evidence type="ECO:0000313" key="9">
    <source>
        <dbReference type="Proteomes" id="UP001206128"/>
    </source>
</evidence>
<comment type="similarity">
    <text evidence="2">Belongs to the glycosyl hydrolase 2 family.</text>
</comment>
<evidence type="ECO:0000256" key="4">
    <source>
        <dbReference type="ARBA" id="ARBA00022801"/>
    </source>
</evidence>
<dbReference type="Pfam" id="PF22666">
    <property type="entry name" value="Glyco_hydro_2_N2"/>
    <property type="match status" value="1"/>
</dbReference>
<organism evidence="8 9">
    <name type="scientific">Goodfellowiella coeruleoviolacea</name>
    <dbReference type="NCBI Taxonomy" id="334858"/>
    <lineage>
        <taxon>Bacteria</taxon>
        <taxon>Bacillati</taxon>
        <taxon>Actinomycetota</taxon>
        <taxon>Actinomycetes</taxon>
        <taxon>Pseudonocardiales</taxon>
        <taxon>Pseudonocardiaceae</taxon>
        <taxon>Goodfellowiella</taxon>
    </lineage>
</organism>
<accession>A0AAE3GJM8</accession>
<proteinExistence type="inferred from homology"/>
<evidence type="ECO:0000259" key="6">
    <source>
        <dbReference type="Pfam" id="PF00703"/>
    </source>
</evidence>
<dbReference type="PANTHER" id="PTHR43730">
    <property type="entry name" value="BETA-MANNOSIDASE"/>
    <property type="match status" value="1"/>
</dbReference>
<evidence type="ECO:0000313" key="8">
    <source>
        <dbReference type="EMBL" id="MCP2169420.1"/>
    </source>
</evidence>
<dbReference type="Gene3D" id="2.60.120.260">
    <property type="entry name" value="Galactose-binding domain-like"/>
    <property type="match status" value="1"/>
</dbReference>
<dbReference type="SUPFAM" id="SSF49785">
    <property type="entry name" value="Galactose-binding domain-like"/>
    <property type="match status" value="1"/>
</dbReference>
<evidence type="ECO:0000256" key="1">
    <source>
        <dbReference type="ARBA" id="ARBA00000829"/>
    </source>
</evidence>
<dbReference type="Gene3D" id="2.60.40.10">
    <property type="entry name" value="Immunoglobulins"/>
    <property type="match status" value="1"/>
</dbReference>
<feature type="domain" description="Beta-mannosidase-like galactose-binding" evidence="7">
    <location>
        <begin position="9"/>
        <end position="184"/>
    </location>
</feature>
<dbReference type="GO" id="GO:0004567">
    <property type="term" value="F:beta-mannosidase activity"/>
    <property type="evidence" value="ECO:0007669"/>
    <property type="project" value="UniProtKB-EC"/>
</dbReference>
<evidence type="ECO:0000259" key="7">
    <source>
        <dbReference type="Pfam" id="PF22666"/>
    </source>
</evidence>
<keyword evidence="4" id="KW-0378">Hydrolase</keyword>
<reference evidence="8" key="1">
    <citation type="submission" date="2022-06" db="EMBL/GenBank/DDBJ databases">
        <title>Genomic Encyclopedia of Archaeal and Bacterial Type Strains, Phase II (KMG-II): from individual species to whole genera.</title>
        <authorList>
            <person name="Goeker M."/>
        </authorList>
    </citation>
    <scope>NUCLEOTIDE SEQUENCE</scope>
    <source>
        <strain evidence="8">DSM 43935</strain>
    </source>
</reference>
<dbReference type="RefSeq" id="WP_253778182.1">
    <property type="nucleotide sequence ID" value="NZ_JAMTCK010000018.1"/>
</dbReference>
<name>A0AAE3GJM8_9PSEU</name>
<protein>
    <recommendedName>
        <fullName evidence="3">beta-mannosidase</fullName>
        <ecNumber evidence="3">3.2.1.25</ecNumber>
    </recommendedName>
</protein>
<dbReference type="AlphaFoldDB" id="A0AAE3GJM8"/>
<dbReference type="Gene3D" id="3.20.20.80">
    <property type="entry name" value="Glycosidases"/>
    <property type="match status" value="1"/>
</dbReference>
<comment type="caution">
    <text evidence="8">The sequence shown here is derived from an EMBL/GenBank/DDBJ whole genome shotgun (WGS) entry which is preliminary data.</text>
</comment>
<dbReference type="GO" id="GO:0006516">
    <property type="term" value="P:glycoprotein catabolic process"/>
    <property type="evidence" value="ECO:0007669"/>
    <property type="project" value="TreeGrafter"/>
</dbReference>
<feature type="domain" description="Glycoside hydrolase family 2 immunoglobulin-like beta-sandwich" evidence="6">
    <location>
        <begin position="206"/>
        <end position="297"/>
    </location>
</feature>
<dbReference type="Proteomes" id="UP001206128">
    <property type="component" value="Unassembled WGS sequence"/>
</dbReference>
<keyword evidence="9" id="KW-1185">Reference proteome</keyword>